<organism evidence="1 2">
    <name type="scientific">Psophocarpus tetragonolobus</name>
    <name type="common">Winged bean</name>
    <name type="synonym">Dolichos tetragonolobus</name>
    <dbReference type="NCBI Taxonomy" id="3891"/>
    <lineage>
        <taxon>Eukaryota</taxon>
        <taxon>Viridiplantae</taxon>
        <taxon>Streptophyta</taxon>
        <taxon>Embryophyta</taxon>
        <taxon>Tracheophyta</taxon>
        <taxon>Spermatophyta</taxon>
        <taxon>Magnoliopsida</taxon>
        <taxon>eudicotyledons</taxon>
        <taxon>Gunneridae</taxon>
        <taxon>Pentapetalae</taxon>
        <taxon>rosids</taxon>
        <taxon>fabids</taxon>
        <taxon>Fabales</taxon>
        <taxon>Fabaceae</taxon>
        <taxon>Papilionoideae</taxon>
        <taxon>50 kb inversion clade</taxon>
        <taxon>NPAAA clade</taxon>
        <taxon>indigoferoid/millettioid clade</taxon>
        <taxon>Phaseoleae</taxon>
        <taxon>Psophocarpus</taxon>
    </lineage>
</organism>
<proteinExistence type="predicted"/>
<accession>A0AAN9SAM9</accession>
<sequence length="104" mass="11346">MSFVKSKDNCDVLWGRTSNDKNVLCILDYAPKNDSDVSIYIEQKICEVIEFAVGSINDSVEDDCGAKGVFVGGGAHDDVAVEGVFVGFVGKKMHKMMETISTYL</sequence>
<dbReference type="Proteomes" id="UP001386955">
    <property type="component" value="Unassembled WGS sequence"/>
</dbReference>
<evidence type="ECO:0000313" key="2">
    <source>
        <dbReference type="Proteomes" id="UP001386955"/>
    </source>
</evidence>
<dbReference type="AlphaFoldDB" id="A0AAN9SAM9"/>
<evidence type="ECO:0000313" key="1">
    <source>
        <dbReference type="EMBL" id="KAK7391655.1"/>
    </source>
</evidence>
<dbReference type="EMBL" id="JAYMYS010000005">
    <property type="protein sequence ID" value="KAK7391655.1"/>
    <property type="molecule type" value="Genomic_DNA"/>
</dbReference>
<name>A0AAN9SAM9_PSOTE</name>
<comment type="caution">
    <text evidence="1">The sequence shown here is derived from an EMBL/GenBank/DDBJ whole genome shotgun (WGS) entry which is preliminary data.</text>
</comment>
<reference evidence="1 2" key="1">
    <citation type="submission" date="2024-01" db="EMBL/GenBank/DDBJ databases">
        <title>The genomes of 5 underutilized Papilionoideae crops provide insights into root nodulation and disease resistanc.</title>
        <authorList>
            <person name="Jiang F."/>
        </authorList>
    </citation>
    <scope>NUCLEOTIDE SEQUENCE [LARGE SCALE GENOMIC DNA]</scope>
    <source>
        <strain evidence="1">DUOXIRENSHENG_FW03</strain>
        <tissue evidence="1">Leaves</tissue>
    </source>
</reference>
<protein>
    <submittedName>
        <fullName evidence="1">Uncharacterized protein</fullName>
    </submittedName>
</protein>
<keyword evidence="2" id="KW-1185">Reference proteome</keyword>
<gene>
    <name evidence="1" type="ORF">VNO78_20072</name>
</gene>